<evidence type="ECO:0000313" key="3">
    <source>
        <dbReference type="EMBL" id="KFD56406.1"/>
    </source>
</evidence>
<evidence type="ECO:0000256" key="1">
    <source>
        <dbReference type="ARBA" id="ARBA00023125"/>
    </source>
</evidence>
<accession>A0A085NES5</accession>
<dbReference type="AlphaFoldDB" id="A0A085NES5"/>
<evidence type="ECO:0000259" key="2">
    <source>
        <dbReference type="PROSITE" id="PS51253"/>
    </source>
</evidence>
<feature type="domain" description="HTH CENPB-type" evidence="2">
    <location>
        <begin position="1"/>
        <end position="39"/>
    </location>
</feature>
<dbReference type="InterPro" id="IPR006600">
    <property type="entry name" value="HTH_CenpB_DNA-bd_dom"/>
</dbReference>
<reference evidence="4 5" key="1">
    <citation type="journal article" date="2014" name="Nat. Genet.">
        <title>Genome and transcriptome of the porcine whipworm Trichuris suis.</title>
        <authorList>
            <person name="Jex A.R."/>
            <person name="Nejsum P."/>
            <person name="Schwarz E.M."/>
            <person name="Hu L."/>
            <person name="Young N.D."/>
            <person name="Hall R.S."/>
            <person name="Korhonen P.K."/>
            <person name="Liao S."/>
            <person name="Thamsborg S."/>
            <person name="Xia J."/>
            <person name="Xu P."/>
            <person name="Wang S."/>
            <person name="Scheerlinck J.P."/>
            <person name="Hofmann A."/>
            <person name="Sternberg P.W."/>
            <person name="Wang J."/>
            <person name="Gasser R.B."/>
        </authorList>
    </citation>
    <scope>NUCLEOTIDE SEQUENCE [LARGE SCALE GENOMIC DNA]</scope>
    <source>
        <strain evidence="4">DCEP-RM93F</strain>
        <strain evidence="3">DCEP-RM93M</strain>
    </source>
</reference>
<evidence type="ECO:0000313" key="5">
    <source>
        <dbReference type="Proteomes" id="UP000030764"/>
    </source>
</evidence>
<evidence type="ECO:0000313" key="4">
    <source>
        <dbReference type="EMBL" id="KFD67971.1"/>
    </source>
</evidence>
<name>A0A085NES5_9BILA</name>
<sequence length="127" mass="14325">MVKEQAKVFHKDIGLDYQCDYSAGWLHRCKLHHGLTFHATFEEKRSADREAAAAFIAQFVKLVSDGKLSPEQIYESRAIGKNNVFSIYFSLNCTSLIQPIRNSISRSLKCRYGTTFAMCLLNAVNSG</sequence>
<keyword evidence="1" id="KW-0238">DNA-binding</keyword>
<dbReference type="Proteomes" id="UP000030758">
    <property type="component" value="Unassembled WGS sequence"/>
</dbReference>
<protein>
    <recommendedName>
        <fullName evidence="2">HTH CENPB-type domain-containing protein</fullName>
    </recommendedName>
</protein>
<proteinExistence type="predicted"/>
<dbReference type="PROSITE" id="PS51253">
    <property type="entry name" value="HTH_CENPB"/>
    <property type="match status" value="1"/>
</dbReference>
<dbReference type="Proteomes" id="UP000030764">
    <property type="component" value="Unassembled WGS sequence"/>
</dbReference>
<organism evidence="4">
    <name type="scientific">Trichuris suis</name>
    <name type="common">pig whipworm</name>
    <dbReference type="NCBI Taxonomy" id="68888"/>
    <lineage>
        <taxon>Eukaryota</taxon>
        <taxon>Metazoa</taxon>
        <taxon>Ecdysozoa</taxon>
        <taxon>Nematoda</taxon>
        <taxon>Enoplea</taxon>
        <taxon>Dorylaimia</taxon>
        <taxon>Trichinellida</taxon>
        <taxon>Trichuridae</taxon>
        <taxon>Trichuris</taxon>
    </lineage>
</organism>
<dbReference type="EMBL" id="KL363194">
    <property type="protein sequence ID" value="KFD56406.1"/>
    <property type="molecule type" value="Genomic_DNA"/>
</dbReference>
<dbReference type="GO" id="GO:0003677">
    <property type="term" value="F:DNA binding"/>
    <property type="evidence" value="ECO:0007669"/>
    <property type="project" value="UniProtKB-KW"/>
</dbReference>
<keyword evidence="5" id="KW-1185">Reference proteome</keyword>
<dbReference type="EMBL" id="KL367509">
    <property type="protein sequence ID" value="KFD67971.1"/>
    <property type="molecule type" value="Genomic_DNA"/>
</dbReference>
<gene>
    <name evidence="3" type="ORF">M513_02861</name>
    <name evidence="4" type="ORF">M514_02861</name>
</gene>